<dbReference type="EMBL" id="KL142427">
    <property type="protein sequence ID" value="KDR66078.1"/>
    <property type="molecule type" value="Genomic_DNA"/>
</dbReference>
<dbReference type="Proteomes" id="UP000027222">
    <property type="component" value="Unassembled WGS sequence"/>
</dbReference>
<organism evidence="2 3">
    <name type="scientific">Galerina marginata (strain CBS 339.88)</name>
    <dbReference type="NCBI Taxonomy" id="685588"/>
    <lineage>
        <taxon>Eukaryota</taxon>
        <taxon>Fungi</taxon>
        <taxon>Dikarya</taxon>
        <taxon>Basidiomycota</taxon>
        <taxon>Agaricomycotina</taxon>
        <taxon>Agaricomycetes</taxon>
        <taxon>Agaricomycetidae</taxon>
        <taxon>Agaricales</taxon>
        <taxon>Agaricineae</taxon>
        <taxon>Strophariaceae</taxon>
        <taxon>Galerina</taxon>
    </lineage>
</organism>
<sequence length="121" mass="13508">MNSSSSSPPLLAPPSTSSTSTSFNQFARRVLCLPEYRPAAVPGIGIFAFSKTNFQPSIRQCNPPRHRRPWWFSHRPSCSRRFLPLRRHLGVQLTFNSRGLFIPVDLHSSARSSSISSALVV</sequence>
<gene>
    <name evidence="2" type="ORF">GALMADRAFT_1208348</name>
</gene>
<evidence type="ECO:0000256" key="1">
    <source>
        <dbReference type="SAM" id="MobiDB-lite"/>
    </source>
</evidence>
<keyword evidence="3" id="KW-1185">Reference proteome</keyword>
<dbReference type="AlphaFoldDB" id="A0A067SH53"/>
<dbReference type="HOGENOM" id="CLU_2038260_0_0_1"/>
<protein>
    <submittedName>
        <fullName evidence="2">Uncharacterized protein</fullName>
    </submittedName>
</protein>
<proteinExistence type="predicted"/>
<reference evidence="3" key="1">
    <citation type="journal article" date="2014" name="Proc. Natl. Acad. Sci. U.S.A.">
        <title>Extensive sampling of basidiomycete genomes demonstrates inadequacy of the white-rot/brown-rot paradigm for wood decay fungi.</title>
        <authorList>
            <person name="Riley R."/>
            <person name="Salamov A.A."/>
            <person name="Brown D.W."/>
            <person name="Nagy L.G."/>
            <person name="Floudas D."/>
            <person name="Held B.W."/>
            <person name="Levasseur A."/>
            <person name="Lombard V."/>
            <person name="Morin E."/>
            <person name="Otillar R."/>
            <person name="Lindquist E.A."/>
            <person name="Sun H."/>
            <person name="LaButti K.M."/>
            <person name="Schmutz J."/>
            <person name="Jabbour D."/>
            <person name="Luo H."/>
            <person name="Baker S.E."/>
            <person name="Pisabarro A.G."/>
            <person name="Walton J.D."/>
            <person name="Blanchette R.A."/>
            <person name="Henrissat B."/>
            <person name="Martin F."/>
            <person name="Cullen D."/>
            <person name="Hibbett D.S."/>
            <person name="Grigoriev I.V."/>
        </authorList>
    </citation>
    <scope>NUCLEOTIDE SEQUENCE [LARGE SCALE GENOMIC DNA]</scope>
    <source>
        <strain evidence="3">CBS 339.88</strain>
    </source>
</reference>
<evidence type="ECO:0000313" key="3">
    <source>
        <dbReference type="Proteomes" id="UP000027222"/>
    </source>
</evidence>
<name>A0A067SH53_GALM3</name>
<feature type="region of interest" description="Disordered" evidence="1">
    <location>
        <begin position="1"/>
        <end position="22"/>
    </location>
</feature>
<evidence type="ECO:0000313" key="2">
    <source>
        <dbReference type="EMBL" id="KDR66078.1"/>
    </source>
</evidence>
<accession>A0A067SH53</accession>